<feature type="compositionally biased region" description="Polar residues" evidence="1">
    <location>
        <begin position="80"/>
        <end position="89"/>
    </location>
</feature>
<keyword evidence="3" id="KW-1185">Reference proteome</keyword>
<gene>
    <name evidence="2" type="ORF">GSI_05550</name>
</gene>
<protein>
    <submittedName>
        <fullName evidence="2">Uncharacterized protein</fullName>
    </submittedName>
</protein>
<reference evidence="2 3" key="1">
    <citation type="journal article" date="2015" name="Sci. Rep.">
        <title>Chromosome-level genome map provides insights into diverse defense mechanisms in the medicinal fungus Ganoderma sinense.</title>
        <authorList>
            <person name="Zhu Y."/>
            <person name="Xu J."/>
            <person name="Sun C."/>
            <person name="Zhou S."/>
            <person name="Xu H."/>
            <person name="Nelson D.R."/>
            <person name="Qian J."/>
            <person name="Song J."/>
            <person name="Luo H."/>
            <person name="Xiang L."/>
            <person name="Li Y."/>
            <person name="Xu Z."/>
            <person name="Ji A."/>
            <person name="Wang L."/>
            <person name="Lu S."/>
            <person name="Hayward A."/>
            <person name="Sun W."/>
            <person name="Li X."/>
            <person name="Schwartz D.C."/>
            <person name="Wang Y."/>
            <person name="Chen S."/>
        </authorList>
    </citation>
    <scope>NUCLEOTIDE SEQUENCE [LARGE SCALE GENOMIC DNA]</scope>
    <source>
        <strain evidence="2 3">ZZ0214-1</strain>
    </source>
</reference>
<feature type="compositionally biased region" description="Acidic residues" evidence="1">
    <location>
        <begin position="67"/>
        <end position="76"/>
    </location>
</feature>
<feature type="region of interest" description="Disordered" evidence="1">
    <location>
        <begin position="1"/>
        <end position="26"/>
    </location>
</feature>
<evidence type="ECO:0000313" key="2">
    <source>
        <dbReference type="EMBL" id="PIL32304.1"/>
    </source>
</evidence>
<proteinExistence type="predicted"/>
<accession>A0A2G8SEU9</accession>
<name>A0A2G8SEU9_9APHY</name>
<evidence type="ECO:0000313" key="3">
    <source>
        <dbReference type="Proteomes" id="UP000230002"/>
    </source>
</evidence>
<dbReference type="EMBL" id="AYKW01000011">
    <property type="protein sequence ID" value="PIL32304.1"/>
    <property type="molecule type" value="Genomic_DNA"/>
</dbReference>
<feature type="compositionally biased region" description="Polar residues" evidence="1">
    <location>
        <begin position="1"/>
        <end position="21"/>
    </location>
</feature>
<feature type="region of interest" description="Disordered" evidence="1">
    <location>
        <begin position="40"/>
        <end position="127"/>
    </location>
</feature>
<comment type="caution">
    <text evidence="2">The sequence shown here is derived from an EMBL/GenBank/DDBJ whole genome shotgun (WGS) entry which is preliminary data.</text>
</comment>
<organism evidence="2 3">
    <name type="scientific">Ganoderma sinense ZZ0214-1</name>
    <dbReference type="NCBI Taxonomy" id="1077348"/>
    <lineage>
        <taxon>Eukaryota</taxon>
        <taxon>Fungi</taxon>
        <taxon>Dikarya</taxon>
        <taxon>Basidiomycota</taxon>
        <taxon>Agaricomycotina</taxon>
        <taxon>Agaricomycetes</taxon>
        <taxon>Polyporales</taxon>
        <taxon>Polyporaceae</taxon>
        <taxon>Ganoderma</taxon>
    </lineage>
</organism>
<evidence type="ECO:0000256" key="1">
    <source>
        <dbReference type="SAM" id="MobiDB-lite"/>
    </source>
</evidence>
<dbReference type="Proteomes" id="UP000230002">
    <property type="component" value="Unassembled WGS sequence"/>
</dbReference>
<dbReference type="AlphaFoldDB" id="A0A2G8SEU9"/>
<sequence length="175" mass="19279">MPASYTLSSDARRSALQSSFSPKLPDASQFPLSVILAKLPPLPDDPLLDAPGQLVFPTPPTPPTPGLDDDDDDNDNDLPQASQASTSSDLRPAFNFETVPLPPDDLDDSASASDNSSRLKTDNKKRFSVSRSVSWWTRFDDGKRPKTDKVKDKTSTKRFLGSRSVAWWTRFPTRA</sequence>